<keyword evidence="8" id="KW-1185">Reference proteome</keyword>
<proteinExistence type="predicted"/>
<sequence length="226" mass="24114">MARTTTSTSADDANMNIHAPNETTPLLPQSSRDKPQFLNETSPGRFWVVFSQVLILQFIGCFDGTIMASSHPVITSYFGAAQSASWLSTSFLLTSTAFQPLFGRLSDAVWPQTLVRLVPSHLRLRNDLSNIIYGVGCALGAALGGVMAETLGWRWEFGIQVPVMLLCLGISIVAIPGDIGLQGRSKGIWVAIKEFDGKGSVLLATSSTALILGLNLGGNVLPCTTT</sequence>
<evidence type="ECO:0000313" key="8">
    <source>
        <dbReference type="Proteomes" id="UP000237481"/>
    </source>
</evidence>
<keyword evidence="3 6" id="KW-1133">Transmembrane helix</keyword>
<gene>
    <name evidence="7" type="ORF">TPAR_07568</name>
</gene>
<dbReference type="PANTHER" id="PTHR23501">
    <property type="entry name" value="MAJOR FACILITATOR SUPERFAMILY"/>
    <property type="match status" value="1"/>
</dbReference>
<reference evidence="7 8" key="1">
    <citation type="submission" date="2018-01" db="EMBL/GenBank/DDBJ databases">
        <title>Harnessing the power of phylogenomics to disentangle the directionality and signatures of interkingdom host jumping in the parasitic fungal genus Tolypocladium.</title>
        <authorList>
            <person name="Quandt C.A."/>
            <person name="Patterson W."/>
            <person name="Spatafora J.W."/>
        </authorList>
    </citation>
    <scope>NUCLEOTIDE SEQUENCE [LARGE SCALE GENOMIC DNA]</scope>
    <source>
        <strain evidence="7 8">NRBC 100945</strain>
    </source>
</reference>
<dbReference type="InterPro" id="IPR036259">
    <property type="entry name" value="MFS_trans_sf"/>
</dbReference>
<comment type="caution">
    <text evidence="7">The sequence shown here is derived from an EMBL/GenBank/DDBJ whole genome shotgun (WGS) entry which is preliminary data.</text>
</comment>
<evidence type="ECO:0000256" key="6">
    <source>
        <dbReference type="SAM" id="Phobius"/>
    </source>
</evidence>
<protein>
    <submittedName>
        <fullName evidence="7">Multidrug resistance protein fnx1</fullName>
    </submittedName>
</protein>
<feature type="transmembrane region" description="Helical" evidence="6">
    <location>
        <begin position="201"/>
        <end position="221"/>
    </location>
</feature>
<dbReference type="SUPFAM" id="SSF103473">
    <property type="entry name" value="MFS general substrate transporter"/>
    <property type="match status" value="1"/>
</dbReference>
<evidence type="ECO:0000256" key="4">
    <source>
        <dbReference type="ARBA" id="ARBA00023136"/>
    </source>
</evidence>
<name>A0A2S4KPY0_9HYPO</name>
<dbReference type="Gene3D" id="1.20.1720.10">
    <property type="entry name" value="Multidrug resistance protein D"/>
    <property type="match status" value="2"/>
</dbReference>
<feature type="transmembrane region" description="Helical" evidence="6">
    <location>
        <begin position="159"/>
        <end position="181"/>
    </location>
</feature>
<organism evidence="7 8">
    <name type="scientific">Tolypocladium paradoxum</name>
    <dbReference type="NCBI Taxonomy" id="94208"/>
    <lineage>
        <taxon>Eukaryota</taxon>
        <taxon>Fungi</taxon>
        <taxon>Dikarya</taxon>
        <taxon>Ascomycota</taxon>
        <taxon>Pezizomycotina</taxon>
        <taxon>Sordariomycetes</taxon>
        <taxon>Hypocreomycetidae</taxon>
        <taxon>Hypocreales</taxon>
        <taxon>Ophiocordycipitaceae</taxon>
        <taxon>Tolypocladium</taxon>
    </lineage>
</organism>
<evidence type="ECO:0000256" key="2">
    <source>
        <dbReference type="ARBA" id="ARBA00022692"/>
    </source>
</evidence>
<feature type="compositionally biased region" description="Low complexity" evidence="5">
    <location>
        <begin position="1"/>
        <end position="13"/>
    </location>
</feature>
<keyword evidence="4 6" id="KW-0472">Membrane</keyword>
<accession>A0A2S4KPY0</accession>
<feature type="compositionally biased region" description="Polar residues" evidence="5">
    <location>
        <begin position="21"/>
        <end position="30"/>
    </location>
</feature>
<dbReference type="EMBL" id="PKSG01000888">
    <property type="protein sequence ID" value="POR32237.1"/>
    <property type="molecule type" value="Genomic_DNA"/>
</dbReference>
<dbReference type="PANTHER" id="PTHR23501:SF67">
    <property type="entry name" value="MFS MULTIDRUG EFFLUX TRANSPORTER (EUROFUNG)"/>
    <property type="match status" value="1"/>
</dbReference>
<feature type="region of interest" description="Disordered" evidence="5">
    <location>
        <begin position="1"/>
        <end position="34"/>
    </location>
</feature>
<comment type="subcellular location">
    <subcellularLocation>
        <location evidence="1">Membrane</location>
        <topology evidence="1">Multi-pass membrane protein</topology>
    </subcellularLocation>
</comment>
<evidence type="ECO:0000256" key="1">
    <source>
        <dbReference type="ARBA" id="ARBA00004141"/>
    </source>
</evidence>
<dbReference type="GO" id="GO:0000329">
    <property type="term" value="C:fungal-type vacuole membrane"/>
    <property type="evidence" value="ECO:0007669"/>
    <property type="project" value="TreeGrafter"/>
</dbReference>
<dbReference type="AlphaFoldDB" id="A0A2S4KPY0"/>
<evidence type="ECO:0000256" key="5">
    <source>
        <dbReference type="SAM" id="MobiDB-lite"/>
    </source>
</evidence>
<dbReference type="GO" id="GO:0015174">
    <property type="term" value="F:basic amino acid transmembrane transporter activity"/>
    <property type="evidence" value="ECO:0007669"/>
    <property type="project" value="TreeGrafter"/>
</dbReference>
<evidence type="ECO:0000256" key="3">
    <source>
        <dbReference type="ARBA" id="ARBA00022989"/>
    </source>
</evidence>
<keyword evidence="2 6" id="KW-0812">Transmembrane</keyword>
<dbReference type="Proteomes" id="UP000237481">
    <property type="component" value="Unassembled WGS sequence"/>
</dbReference>
<feature type="transmembrane region" description="Helical" evidence="6">
    <location>
        <begin position="131"/>
        <end position="153"/>
    </location>
</feature>
<evidence type="ECO:0000313" key="7">
    <source>
        <dbReference type="EMBL" id="POR32237.1"/>
    </source>
</evidence>